<evidence type="ECO:0000313" key="2">
    <source>
        <dbReference type="EMBL" id="QXM26347.1"/>
    </source>
</evidence>
<keyword evidence="3" id="KW-1185">Reference proteome</keyword>
<dbReference type="EMBL" id="CP076448">
    <property type="protein sequence ID" value="QXM26347.1"/>
    <property type="molecule type" value="Genomic_DNA"/>
</dbReference>
<protein>
    <submittedName>
        <fullName evidence="2">Disulfide bond formation protein B</fullName>
    </submittedName>
</protein>
<accession>A0A975YLA4</accession>
<evidence type="ECO:0000313" key="3">
    <source>
        <dbReference type="Proteomes" id="UP000694001"/>
    </source>
</evidence>
<dbReference type="InterPro" id="IPR024199">
    <property type="entry name" value="Uncharacterised_DsbB"/>
</dbReference>
<dbReference type="PIRSF" id="PIRSF033913">
    <property type="entry name" value="S-S_format_DsbB"/>
    <property type="match status" value="1"/>
</dbReference>
<gene>
    <name evidence="2" type="ORF">KO353_13590</name>
</gene>
<dbReference type="Pfam" id="PF02600">
    <property type="entry name" value="DsbB"/>
    <property type="match status" value="1"/>
</dbReference>
<sequence length="169" mass="17103">MHGPVPLRRPAAGRLAAAGALAAALALAVALASEHLGGLEPCALCLWQRWPYWGAVAAGVLALALPRVALPLALLVIALFLGNASLAAFHAGVEWGFWPSPLSGCGAGATGAAGSVEELMARIAAAPIVRCDEPAIMIAGLSMAGWNAVYALAVGAGLLIWLKRTPRTA</sequence>
<feature type="transmembrane region" description="Helical" evidence="1">
    <location>
        <begin position="72"/>
        <end position="93"/>
    </location>
</feature>
<dbReference type="GO" id="GO:0015035">
    <property type="term" value="F:protein-disulfide reductase activity"/>
    <property type="evidence" value="ECO:0007669"/>
    <property type="project" value="InterPro"/>
</dbReference>
<dbReference type="KEGG" id="elio:KO353_13590"/>
<dbReference type="GO" id="GO:0016020">
    <property type="term" value="C:membrane"/>
    <property type="evidence" value="ECO:0007669"/>
    <property type="project" value="InterPro"/>
</dbReference>
<keyword evidence="1" id="KW-0812">Transmembrane</keyword>
<name>A0A975YLA4_9PROT</name>
<evidence type="ECO:0000256" key="1">
    <source>
        <dbReference type="SAM" id="Phobius"/>
    </source>
</evidence>
<dbReference type="GO" id="GO:0006457">
    <property type="term" value="P:protein folding"/>
    <property type="evidence" value="ECO:0007669"/>
    <property type="project" value="InterPro"/>
</dbReference>
<feature type="transmembrane region" description="Helical" evidence="1">
    <location>
        <begin position="48"/>
        <end position="65"/>
    </location>
</feature>
<dbReference type="AlphaFoldDB" id="A0A975YLA4"/>
<feature type="transmembrane region" description="Helical" evidence="1">
    <location>
        <begin position="144"/>
        <end position="162"/>
    </location>
</feature>
<keyword evidence="1" id="KW-1133">Transmembrane helix</keyword>
<dbReference type="InterPro" id="IPR003752">
    <property type="entry name" value="DiS_bond_form_DsbB/BdbC"/>
</dbReference>
<keyword evidence="1" id="KW-0472">Membrane</keyword>
<dbReference type="Proteomes" id="UP000694001">
    <property type="component" value="Chromosome"/>
</dbReference>
<reference evidence="2" key="1">
    <citation type="submission" date="2021-06" db="EMBL/GenBank/DDBJ databases">
        <title>Elioraea tepida, sp. nov., a moderately thermophilic aerobic anoxygenic phototrophic bacterium isolated from an alkaline siliceous hot spring mat community in Yellowstone National Park, WY, USA.</title>
        <authorList>
            <person name="Saini M.K."/>
            <person name="Yoshida S."/>
            <person name="Sebastian A."/>
            <person name="Hirose S."/>
            <person name="Hara E."/>
            <person name="Tamaki H."/>
            <person name="Soulier N.T."/>
            <person name="Albert I."/>
            <person name="Hanada S."/>
            <person name="Bryant D.A."/>
            <person name="Tank M."/>
        </authorList>
    </citation>
    <scope>NUCLEOTIDE SEQUENCE</scope>
    <source>
        <strain evidence="2">MS-P2</strain>
    </source>
</reference>
<proteinExistence type="predicted"/>
<organism evidence="2 3">
    <name type="scientific">Elioraea tepida</name>
    <dbReference type="NCBI Taxonomy" id="2843330"/>
    <lineage>
        <taxon>Bacteria</taxon>
        <taxon>Pseudomonadati</taxon>
        <taxon>Pseudomonadota</taxon>
        <taxon>Alphaproteobacteria</taxon>
        <taxon>Acetobacterales</taxon>
        <taxon>Elioraeaceae</taxon>
        <taxon>Elioraea</taxon>
    </lineage>
</organism>